<name>A0A0R0CQA8_9GAMM</name>
<evidence type="ECO:0000313" key="3">
    <source>
        <dbReference type="Proteomes" id="UP000052052"/>
    </source>
</evidence>
<sequence>MTAAIVAALIVLLLGRLLMLVPALPTHEARAEMRVRWVPRSPPPVRRPVPAVAPAEREPTSSPATTTKSATPPRQRPPATVRPPVTGPAAAANAMGARLYDRQGRLQLPPSAQVDPMAPPPPGLANAKPGAFERENPIDVQTTRFDKDWKTDGSLGAVAAQKMERGMQAVSKAIFGEDPQEVRARPPPDVGFKPDAYEQASDLGSEATGDAYKAAPIVHEKAPGLKGEASRRILARLQSLQQRASACGDARRQQLLAPVRRYLQDLQQAEHAFKQGADPVMAEQLLPRRADNAYDQARRALWYADQQWTRCQP</sequence>
<feature type="compositionally biased region" description="Low complexity" evidence="1">
    <location>
        <begin position="48"/>
        <end position="73"/>
    </location>
</feature>
<gene>
    <name evidence="2" type="ORF">ABB29_02775</name>
</gene>
<proteinExistence type="predicted"/>
<dbReference type="STRING" id="344882.ABB29_02775"/>
<dbReference type="Proteomes" id="UP000052052">
    <property type="component" value="Unassembled WGS sequence"/>
</dbReference>
<comment type="caution">
    <text evidence="2">The sequence shown here is derived from an EMBL/GenBank/DDBJ whole genome shotgun (WGS) entry which is preliminary data.</text>
</comment>
<evidence type="ECO:0000313" key="2">
    <source>
        <dbReference type="EMBL" id="KRG71749.1"/>
    </source>
</evidence>
<dbReference type="AlphaFoldDB" id="A0A0R0CQA8"/>
<evidence type="ECO:0000256" key="1">
    <source>
        <dbReference type="SAM" id="MobiDB-lite"/>
    </source>
</evidence>
<dbReference type="EMBL" id="LDJL01000002">
    <property type="protein sequence ID" value="KRG71749.1"/>
    <property type="molecule type" value="Genomic_DNA"/>
</dbReference>
<organism evidence="2 3">
    <name type="scientific">Pseudoxanthomonas dokdonensis</name>
    <dbReference type="NCBI Taxonomy" id="344882"/>
    <lineage>
        <taxon>Bacteria</taxon>
        <taxon>Pseudomonadati</taxon>
        <taxon>Pseudomonadota</taxon>
        <taxon>Gammaproteobacteria</taxon>
        <taxon>Lysobacterales</taxon>
        <taxon>Lysobacteraceae</taxon>
        <taxon>Pseudoxanthomonas</taxon>
    </lineage>
</organism>
<protein>
    <submittedName>
        <fullName evidence="2">Uncharacterized protein</fullName>
    </submittedName>
</protein>
<dbReference type="PATRIC" id="fig|344882.3.peg.1761"/>
<accession>A0A0R0CQA8</accession>
<feature type="region of interest" description="Disordered" evidence="1">
    <location>
        <begin position="39"/>
        <end position="88"/>
    </location>
</feature>
<keyword evidence="3" id="KW-1185">Reference proteome</keyword>
<reference evidence="2 3" key="1">
    <citation type="submission" date="2015-05" db="EMBL/GenBank/DDBJ databases">
        <title>Genome sequencing and analysis of members of genus Stenotrophomonas.</title>
        <authorList>
            <person name="Patil P.P."/>
            <person name="Midha S."/>
            <person name="Patil P.B."/>
        </authorList>
    </citation>
    <scope>NUCLEOTIDE SEQUENCE [LARGE SCALE GENOMIC DNA]</scope>
    <source>
        <strain evidence="2 3">DSM 21858</strain>
    </source>
</reference>